<feature type="region of interest" description="Disordered" evidence="6">
    <location>
        <begin position="912"/>
        <end position="936"/>
    </location>
</feature>
<organism evidence="8 9">
    <name type="scientific">Macleaya cordata</name>
    <name type="common">Five-seeded plume-poppy</name>
    <name type="synonym">Bocconia cordata</name>
    <dbReference type="NCBI Taxonomy" id="56857"/>
    <lineage>
        <taxon>Eukaryota</taxon>
        <taxon>Viridiplantae</taxon>
        <taxon>Streptophyta</taxon>
        <taxon>Embryophyta</taxon>
        <taxon>Tracheophyta</taxon>
        <taxon>Spermatophyta</taxon>
        <taxon>Magnoliopsida</taxon>
        <taxon>Ranunculales</taxon>
        <taxon>Papaveraceae</taxon>
        <taxon>Papaveroideae</taxon>
        <taxon>Macleaya</taxon>
    </lineage>
</organism>
<feature type="compositionally biased region" description="Polar residues" evidence="6">
    <location>
        <begin position="638"/>
        <end position="660"/>
    </location>
</feature>
<feature type="compositionally biased region" description="Polar residues" evidence="6">
    <location>
        <begin position="588"/>
        <end position="606"/>
    </location>
</feature>
<dbReference type="Gene3D" id="3.30.890.10">
    <property type="entry name" value="Methyl-cpg-binding Protein 2, Chain A"/>
    <property type="match status" value="1"/>
</dbReference>
<feature type="compositionally biased region" description="Polar residues" evidence="6">
    <location>
        <begin position="804"/>
        <end position="820"/>
    </location>
</feature>
<keyword evidence="4" id="KW-0804">Transcription</keyword>
<dbReference type="GO" id="GO:0003677">
    <property type="term" value="F:DNA binding"/>
    <property type="evidence" value="ECO:0007669"/>
    <property type="project" value="UniProtKB-KW"/>
</dbReference>
<evidence type="ECO:0000313" key="9">
    <source>
        <dbReference type="Proteomes" id="UP000195402"/>
    </source>
</evidence>
<feature type="domain" description="MBD" evidence="7">
    <location>
        <begin position="272"/>
        <end position="344"/>
    </location>
</feature>
<feature type="region of interest" description="Disordered" evidence="6">
    <location>
        <begin position="350"/>
        <end position="382"/>
    </location>
</feature>
<protein>
    <submittedName>
        <fullName evidence="8">Methyl-CpG DNA binding</fullName>
    </submittedName>
</protein>
<reference evidence="8 9" key="1">
    <citation type="journal article" date="2017" name="Mol. Plant">
        <title>The Genome of Medicinal Plant Macleaya cordata Provides New Insights into Benzylisoquinoline Alkaloids Metabolism.</title>
        <authorList>
            <person name="Liu X."/>
            <person name="Liu Y."/>
            <person name="Huang P."/>
            <person name="Ma Y."/>
            <person name="Qing Z."/>
            <person name="Tang Q."/>
            <person name="Cao H."/>
            <person name="Cheng P."/>
            <person name="Zheng Y."/>
            <person name="Yuan Z."/>
            <person name="Zhou Y."/>
            <person name="Liu J."/>
            <person name="Tang Z."/>
            <person name="Zhuo Y."/>
            <person name="Zhang Y."/>
            <person name="Yu L."/>
            <person name="Huang J."/>
            <person name="Yang P."/>
            <person name="Peng Q."/>
            <person name="Zhang J."/>
            <person name="Jiang W."/>
            <person name="Zhang Z."/>
            <person name="Lin K."/>
            <person name="Ro D.K."/>
            <person name="Chen X."/>
            <person name="Xiong X."/>
            <person name="Shang Y."/>
            <person name="Huang S."/>
            <person name="Zeng J."/>
        </authorList>
    </citation>
    <scope>NUCLEOTIDE SEQUENCE [LARGE SCALE GENOMIC DNA]</scope>
    <source>
        <strain evidence="9">cv. BLH2017</strain>
        <tissue evidence="8">Root</tissue>
    </source>
</reference>
<dbReference type="SUPFAM" id="SSF54171">
    <property type="entry name" value="DNA-binding domain"/>
    <property type="match status" value="1"/>
</dbReference>
<dbReference type="OMA" id="SNNDEMN"/>
<feature type="compositionally biased region" description="Polar residues" evidence="6">
    <location>
        <begin position="914"/>
        <end position="923"/>
    </location>
</feature>
<dbReference type="InParanoid" id="A0A200PN36"/>
<dbReference type="InterPro" id="IPR037472">
    <property type="entry name" value="MBD8"/>
</dbReference>
<feature type="compositionally biased region" description="Basic and acidic residues" evidence="6">
    <location>
        <begin position="354"/>
        <end position="365"/>
    </location>
</feature>
<dbReference type="InterPro" id="IPR001739">
    <property type="entry name" value="Methyl_CpG_DNA-bd"/>
</dbReference>
<keyword evidence="9" id="KW-1185">Reference proteome</keyword>
<feature type="compositionally biased region" description="Polar residues" evidence="6">
    <location>
        <begin position="745"/>
        <end position="768"/>
    </location>
</feature>
<sequence length="1271" mass="139783">MAIVTVDDPPSKHLQLESIPLVDLRLLSQSELNSLSLCSNESFDLRRCDDIVIPKIDRSVFNESAGSRKQTYSRLHFAPPEPKHTNIGRNRRFSSGLHSVSKHPTNANPIDDPERRENKRIVTLLRELFAKDNLGTDLVPFCGPSDELLVPEPLNVENGFVSEEFEEGERKRKRGRRRKDDPNSYANSNKNRKGKLQDDSKAIVAWNVQNLVLEIVNRNGEVVDIAALANMNDPFGPELKRRTVGLEKEAELLGFLRGLEGQWGSTRKKRKIVDAGDFGDYLPKGWKILLSLKRKGGQVWLYCRRYISPSGHQFVSMKEVSSYLHSIFGAEDTNQSAEIRGATSLASESIAGLPHRDEKAREDSSYHQASPHAPLSTEHGNQVTSMRVENLAEVEVKDLLVCRKCNTSYDEKDAYLQHLLTSHQSKNKSRLCSSISDGVIINDGKYECQFCHKIFQEKHRYNGHVGNHVKNYVKRLEASPGKIIIPKRIQPSSSSVAPSVICKVDELVDIDKGSTLQTSAKPNDELNFEAPQSKQVTDSVPETSNAKSNNNETSVEVPSSKPAMDSVSGTLSAKSDYDEMNVEAPQSKPVTDSVPETSNAKLNNDEMSVEAPCSTLAMDSVSGTFSAKSDYDGMNVEDPQSTPVTDSIPETSNPKSNNDEMNVEAPLSTPAADSVLRTSYVKSDYNEMNVEAPQSRPVTDSVPETFNAKLNNNEMSVEAPCNTPAIDFVSGTFHAKSDYDEMNVEASQSTPVTDSVPETSNTKSNNDEMNVEAPLSTPVVDSVLGTSNAKSEYKEMNVEAPQSRPVTDSVPETSNAKSNNDEMNVEAPLRTPVADSVLRTSNAKSDYNEMNVEAPQSRPVTDSVLETSNANSNNDEMNIEAPLSTPVADSVLGTFSAKTNFDEMNVEVLRSAPATDSSTSKPNDGSPHCKWDGDSIPETSTPKFNWELHLASPYNKQDRGAGKMKESLADESCDKQYGGYEITDYKLGEIHEPSNNLFGTFNPCLYSASILSSEGNVTSKTSNGEYVFGSTSGEIDKYGLEQEAGSGSCWLTLSIGQQINEVATSVNEGFSLYPKESQLCEAKESGSNVPESCFGTRVSGPGKNIVPETIESTDEGNLLETMVADTSMELMKSSNFFPTFSMISDKGENDFRTVNQKLEKVSDFEELKLDEMDPSKFSFLIGQESNPLQEQSMGLGYDADLEHGLGTSVQFDWESILPNMESRQQQFMTTVCVWCGVAFNLDTVDPAMESDSVGYMCPSCKAKISGQLKYI</sequence>
<evidence type="ECO:0000256" key="6">
    <source>
        <dbReference type="SAM" id="MobiDB-lite"/>
    </source>
</evidence>
<evidence type="ECO:0000259" key="7">
    <source>
        <dbReference type="PROSITE" id="PS50982"/>
    </source>
</evidence>
<evidence type="ECO:0000256" key="1">
    <source>
        <dbReference type="ARBA" id="ARBA00004123"/>
    </source>
</evidence>
<keyword evidence="5" id="KW-0539">Nucleus</keyword>
<feature type="region of interest" description="Disordered" evidence="6">
    <location>
        <begin position="628"/>
        <end position="671"/>
    </location>
</feature>
<dbReference type="InterPro" id="IPR013087">
    <property type="entry name" value="Znf_C2H2_type"/>
</dbReference>
<dbReference type="AlphaFoldDB" id="A0A200PN36"/>
<feature type="region of interest" description="Disordered" evidence="6">
    <location>
        <begin position="744"/>
        <end position="770"/>
    </location>
</feature>
<evidence type="ECO:0000313" key="8">
    <source>
        <dbReference type="EMBL" id="OUZ99635.1"/>
    </source>
</evidence>
<accession>A0A200PN36</accession>
<gene>
    <name evidence="8" type="ORF">BVC80_9061g68</name>
</gene>
<dbReference type="PANTHER" id="PTHR37701:SF17">
    <property type="entry name" value="METHYL BINDING DOMAIN117"/>
    <property type="match status" value="1"/>
</dbReference>
<dbReference type="PROSITE" id="PS50982">
    <property type="entry name" value="MBD"/>
    <property type="match status" value="1"/>
</dbReference>
<keyword evidence="2" id="KW-0805">Transcription regulation</keyword>
<dbReference type="InterPro" id="IPR016177">
    <property type="entry name" value="DNA-bd_dom_sf"/>
</dbReference>
<feature type="compositionally biased region" description="Polar residues" evidence="6">
    <location>
        <begin position="96"/>
        <end position="108"/>
    </location>
</feature>
<dbReference type="PANTHER" id="PTHR37701">
    <property type="entry name" value="METHYL-CPG-BINDING DOMAIN-CONTAINING PROTEIN 8"/>
    <property type="match status" value="1"/>
</dbReference>
<dbReference type="Pfam" id="PF01429">
    <property type="entry name" value="MBD"/>
    <property type="match status" value="1"/>
</dbReference>
<dbReference type="PROSITE" id="PS00028">
    <property type="entry name" value="ZINC_FINGER_C2H2_1"/>
    <property type="match status" value="2"/>
</dbReference>
<dbReference type="SMART" id="SM00355">
    <property type="entry name" value="ZnF_C2H2"/>
    <property type="match status" value="2"/>
</dbReference>
<feature type="region of interest" description="Disordered" evidence="6">
    <location>
        <begin position="515"/>
        <end position="608"/>
    </location>
</feature>
<dbReference type="OrthoDB" id="1893318at2759"/>
<evidence type="ECO:0000256" key="4">
    <source>
        <dbReference type="ARBA" id="ARBA00023163"/>
    </source>
</evidence>
<feature type="compositionally biased region" description="Polar residues" evidence="6">
    <location>
        <begin position="530"/>
        <end position="557"/>
    </location>
</feature>
<proteinExistence type="predicted"/>
<feature type="region of interest" description="Disordered" evidence="6">
    <location>
        <begin position="794"/>
        <end position="820"/>
    </location>
</feature>
<feature type="region of interest" description="Disordered" evidence="6">
    <location>
        <begin position="95"/>
        <end position="115"/>
    </location>
</feature>
<dbReference type="GO" id="GO:0005634">
    <property type="term" value="C:nucleus"/>
    <property type="evidence" value="ECO:0007669"/>
    <property type="project" value="UniProtKB-SubCell"/>
</dbReference>
<evidence type="ECO:0000256" key="5">
    <source>
        <dbReference type="ARBA" id="ARBA00023242"/>
    </source>
</evidence>
<feature type="region of interest" description="Disordered" evidence="6">
    <location>
        <begin position="164"/>
        <end position="196"/>
    </location>
</feature>
<dbReference type="STRING" id="56857.A0A200PN36"/>
<keyword evidence="3" id="KW-0238">DNA-binding</keyword>
<dbReference type="Proteomes" id="UP000195402">
    <property type="component" value="Unassembled WGS sequence"/>
</dbReference>
<comment type="caution">
    <text evidence="8">The sequence shown here is derived from an EMBL/GenBank/DDBJ whole genome shotgun (WGS) entry which is preliminary data.</text>
</comment>
<evidence type="ECO:0000256" key="2">
    <source>
        <dbReference type="ARBA" id="ARBA00023015"/>
    </source>
</evidence>
<evidence type="ECO:0000256" key="3">
    <source>
        <dbReference type="ARBA" id="ARBA00023125"/>
    </source>
</evidence>
<dbReference type="EMBL" id="MVGT01004392">
    <property type="protein sequence ID" value="OUZ99635.1"/>
    <property type="molecule type" value="Genomic_DNA"/>
</dbReference>
<comment type="subcellular location">
    <subcellularLocation>
        <location evidence="1">Nucleus</location>
    </subcellularLocation>
</comment>
<name>A0A200PN36_MACCD</name>